<feature type="domain" description="Zn(2)-C6 fungal-type" evidence="8">
    <location>
        <begin position="197"/>
        <end position="226"/>
    </location>
</feature>
<evidence type="ECO:0000256" key="2">
    <source>
        <dbReference type="ARBA" id="ARBA00022833"/>
    </source>
</evidence>
<keyword evidence="1" id="KW-0479">Metal-binding</keyword>
<gene>
    <name evidence="9" type="ORF">EJ06DRAFT_387423</name>
</gene>
<sequence>MYMLAPSTHSSLPTSSTWRLRGPDLTLAKSPQWSFSSLDEQVYPSPPMSNSPTTPRRSSHFTEQDRSASGVEETVVGSVLPPSRSIQTRSGFMAGQVLPVPAPQGQARHVYASQPGPYFEQRYELQPRPLASTQHLGQPYSEGMPLGMHAPAPMLGMQPPRTQLLASPYAGPTSISAVASSRFPRTSRRAKAHVAKACQNCKKAHLSCDDARPCARCVGSGKQATCIDVEHKKRGRPRLRDDRDRPEVRAQSTSQAPHSIQAPTTGLGHRRAEPFRILRSHDSEDRERGGLPAGVPQMAYSSRSYAQLEPPIGEAGSYYTQGLETSSPPPPPLVAYLNLNLRILKANDTFRDLLADGRDVRGRMLSDFMASGHDEALQRLQSELRDERSRREPTFLPSIFPDEQEQNAVQGLDEWDLEGCAGIRRSQQHIQLRPIKRPNGEDACSYQAGKDVHIFCHHYFATVHLTTGPNTTGSLCESSAVRDGTGHVDSPHNTRIARSHLLQPGTSISLHFRTIFAFFQPT</sequence>
<protein>
    <recommendedName>
        <fullName evidence="8">Zn(2)-C6 fungal-type domain-containing protein</fullName>
    </recommendedName>
</protein>
<dbReference type="InterPro" id="IPR036864">
    <property type="entry name" value="Zn2-C6_fun-type_DNA-bd_sf"/>
</dbReference>
<evidence type="ECO:0000256" key="3">
    <source>
        <dbReference type="ARBA" id="ARBA00023015"/>
    </source>
</evidence>
<dbReference type="OrthoDB" id="5575144at2759"/>
<dbReference type="SMART" id="SM00066">
    <property type="entry name" value="GAL4"/>
    <property type="match status" value="1"/>
</dbReference>
<proteinExistence type="predicted"/>
<feature type="region of interest" description="Disordered" evidence="7">
    <location>
        <begin position="233"/>
        <end position="272"/>
    </location>
</feature>
<dbReference type="CDD" id="cd00130">
    <property type="entry name" value="PAS"/>
    <property type="match status" value="1"/>
</dbReference>
<dbReference type="GO" id="GO:0008270">
    <property type="term" value="F:zinc ion binding"/>
    <property type="evidence" value="ECO:0007669"/>
    <property type="project" value="InterPro"/>
</dbReference>
<feature type="compositionally biased region" description="Polar residues" evidence="7">
    <location>
        <begin position="250"/>
        <end position="264"/>
    </location>
</feature>
<feature type="compositionally biased region" description="Basic and acidic residues" evidence="7">
    <location>
        <begin position="238"/>
        <end position="248"/>
    </location>
</feature>
<keyword evidence="3" id="KW-0805">Transcription regulation</keyword>
<dbReference type="InterPro" id="IPR001138">
    <property type="entry name" value="Zn2Cys6_DnaBD"/>
</dbReference>
<keyword evidence="5" id="KW-0804">Transcription</keyword>
<dbReference type="SUPFAM" id="SSF57701">
    <property type="entry name" value="Zn2/Cys6 DNA-binding domain"/>
    <property type="match status" value="1"/>
</dbReference>
<dbReference type="Pfam" id="PF00172">
    <property type="entry name" value="Zn_clus"/>
    <property type="match status" value="1"/>
</dbReference>
<keyword evidence="4" id="KW-0238">DNA-binding</keyword>
<dbReference type="GO" id="GO:0000981">
    <property type="term" value="F:DNA-binding transcription factor activity, RNA polymerase II-specific"/>
    <property type="evidence" value="ECO:0007669"/>
    <property type="project" value="InterPro"/>
</dbReference>
<evidence type="ECO:0000256" key="7">
    <source>
        <dbReference type="SAM" id="MobiDB-lite"/>
    </source>
</evidence>
<evidence type="ECO:0000256" key="1">
    <source>
        <dbReference type="ARBA" id="ARBA00022723"/>
    </source>
</evidence>
<dbReference type="PANTHER" id="PTHR47659">
    <property type="entry name" value="ZN(II)2CYS6 TRANSCRIPTION FACTOR (EUROFUNG)-RELATED"/>
    <property type="match status" value="1"/>
</dbReference>
<dbReference type="GO" id="GO:0003677">
    <property type="term" value="F:DNA binding"/>
    <property type="evidence" value="ECO:0007669"/>
    <property type="project" value="UniProtKB-KW"/>
</dbReference>
<evidence type="ECO:0000256" key="6">
    <source>
        <dbReference type="ARBA" id="ARBA00023242"/>
    </source>
</evidence>
<evidence type="ECO:0000313" key="9">
    <source>
        <dbReference type="EMBL" id="KAF2401326.1"/>
    </source>
</evidence>
<evidence type="ECO:0000256" key="4">
    <source>
        <dbReference type="ARBA" id="ARBA00023125"/>
    </source>
</evidence>
<dbReference type="AlphaFoldDB" id="A0A6G1HZN2"/>
<feature type="region of interest" description="Disordered" evidence="7">
    <location>
        <begin position="38"/>
        <end position="83"/>
    </location>
</feature>
<dbReference type="Gene3D" id="4.10.240.10">
    <property type="entry name" value="Zn(2)-C6 fungal-type DNA-binding domain"/>
    <property type="match status" value="1"/>
</dbReference>
<dbReference type="InterPro" id="IPR050335">
    <property type="entry name" value="ERT1_acuK_gluconeogen_tf"/>
</dbReference>
<keyword evidence="2" id="KW-0862">Zinc</keyword>
<evidence type="ECO:0000256" key="5">
    <source>
        <dbReference type="ARBA" id="ARBA00023163"/>
    </source>
</evidence>
<dbReference type="InterPro" id="IPR000014">
    <property type="entry name" value="PAS"/>
</dbReference>
<dbReference type="Proteomes" id="UP000799640">
    <property type="component" value="Unassembled WGS sequence"/>
</dbReference>
<evidence type="ECO:0000313" key="10">
    <source>
        <dbReference type="Proteomes" id="UP000799640"/>
    </source>
</evidence>
<dbReference type="EMBL" id="ML996693">
    <property type="protein sequence ID" value="KAF2401326.1"/>
    <property type="molecule type" value="Genomic_DNA"/>
</dbReference>
<keyword evidence="6" id="KW-0539">Nucleus</keyword>
<reference evidence="9" key="1">
    <citation type="journal article" date="2020" name="Stud. Mycol.">
        <title>101 Dothideomycetes genomes: a test case for predicting lifestyles and emergence of pathogens.</title>
        <authorList>
            <person name="Haridas S."/>
            <person name="Albert R."/>
            <person name="Binder M."/>
            <person name="Bloem J."/>
            <person name="Labutti K."/>
            <person name="Salamov A."/>
            <person name="Andreopoulos B."/>
            <person name="Baker S."/>
            <person name="Barry K."/>
            <person name="Bills G."/>
            <person name="Bluhm B."/>
            <person name="Cannon C."/>
            <person name="Castanera R."/>
            <person name="Culley D."/>
            <person name="Daum C."/>
            <person name="Ezra D."/>
            <person name="Gonzalez J."/>
            <person name="Henrissat B."/>
            <person name="Kuo A."/>
            <person name="Liang C."/>
            <person name="Lipzen A."/>
            <person name="Lutzoni F."/>
            <person name="Magnuson J."/>
            <person name="Mondo S."/>
            <person name="Nolan M."/>
            <person name="Ohm R."/>
            <person name="Pangilinan J."/>
            <person name="Park H.-J."/>
            <person name="Ramirez L."/>
            <person name="Alfaro M."/>
            <person name="Sun H."/>
            <person name="Tritt A."/>
            <person name="Yoshinaga Y."/>
            <person name="Zwiers L.-H."/>
            <person name="Turgeon B."/>
            <person name="Goodwin S."/>
            <person name="Spatafora J."/>
            <person name="Crous P."/>
            <person name="Grigoriev I."/>
        </authorList>
    </citation>
    <scope>NUCLEOTIDE SEQUENCE</scope>
    <source>
        <strain evidence="9">CBS 262.69</strain>
    </source>
</reference>
<keyword evidence="10" id="KW-1185">Reference proteome</keyword>
<organism evidence="9 10">
    <name type="scientific">Trichodelitschia bisporula</name>
    <dbReference type="NCBI Taxonomy" id="703511"/>
    <lineage>
        <taxon>Eukaryota</taxon>
        <taxon>Fungi</taxon>
        <taxon>Dikarya</taxon>
        <taxon>Ascomycota</taxon>
        <taxon>Pezizomycotina</taxon>
        <taxon>Dothideomycetes</taxon>
        <taxon>Dothideomycetes incertae sedis</taxon>
        <taxon>Phaeotrichales</taxon>
        <taxon>Phaeotrichaceae</taxon>
        <taxon>Trichodelitschia</taxon>
    </lineage>
</organism>
<dbReference type="PROSITE" id="PS00463">
    <property type="entry name" value="ZN2_CY6_FUNGAL_1"/>
    <property type="match status" value="1"/>
</dbReference>
<dbReference type="PANTHER" id="PTHR47659:SF4">
    <property type="entry name" value="ZN(II)2CYS6 TRANSCRIPTION FACTOR (EUROFUNG)"/>
    <property type="match status" value="1"/>
</dbReference>
<evidence type="ECO:0000259" key="8">
    <source>
        <dbReference type="PROSITE" id="PS50048"/>
    </source>
</evidence>
<name>A0A6G1HZN2_9PEZI</name>
<accession>A0A6G1HZN2</accession>
<dbReference type="CDD" id="cd00067">
    <property type="entry name" value="GAL4"/>
    <property type="match status" value="1"/>
</dbReference>
<dbReference type="PROSITE" id="PS50048">
    <property type="entry name" value="ZN2_CY6_FUNGAL_2"/>
    <property type="match status" value="1"/>
</dbReference>